<dbReference type="Pfam" id="PF08652">
    <property type="entry name" value="RAI1"/>
    <property type="match status" value="1"/>
</dbReference>
<evidence type="ECO:0000313" key="5">
    <source>
        <dbReference type="EnsemblMetazoa" id="XP_783738"/>
    </source>
</evidence>
<evidence type="ECO:0000256" key="2">
    <source>
        <dbReference type="RuleBase" id="RU367113"/>
    </source>
</evidence>
<dbReference type="GO" id="GO:0110155">
    <property type="term" value="P:NAD-cap decapping"/>
    <property type="evidence" value="ECO:0000318"/>
    <property type="project" value="GO_Central"/>
</dbReference>
<evidence type="ECO:0000313" key="6">
    <source>
        <dbReference type="Proteomes" id="UP000007110"/>
    </source>
</evidence>
<reference evidence="6" key="1">
    <citation type="submission" date="2015-02" db="EMBL/GenBank/DDBJ databases">
        <title>Genome sequencing for Strongylocentrotus purpuratus.</title>
        <authorList>
            <person name="Murali S."/>
            <person name="Liu Y."/>
            <person name="Vee V."/>
            <person name="English A."/>
            <person name="Wang M."/>
            <person name="Skinner E."/>
            <person name="Han Y."/>
            <person name="Muzny D.M."/>
            <person name="Worley K.C."/>
            <person name="Gibbs R.A."/>
        </authorList>
    </citation>
    <scope>NUCLEOTIDE SEQUENCE</scope>
</reference>
<dbReference type="GO" id="GO:0000956">
    <property type="term" value="P:nuclear-transcribed mRNA catabolic process"/>
    <property type="evidence" value="ECO:0000318"/>
    <property type="project" value="GO_Central"/>
</dbReference>
<dbReference type="RefSeq" id="XP_783738.3">
    <property type="nucleotide sequence ID" value="XM_778645.5"/>
</dbReference>
<comment type="subcellular location">
    <subcellularLocation>
        <location evidence="2">Nucleus</location>
    </subcellularLocation>
</comment>
<dbReference type="GO" id="GO:0034353">
    <property type="term" value="F:mRNA 5'-diphosphatase activity"/>
    <property type="evidence" value="ECO:0000318"/>
    <property type="project" value="GO_Central"/>
</dbReference>
<dbReference type="CTD" id="1797"/>
<feature type="domain" description="RAI1-like" evidence="4">
    <location>
        <begin position="55"/>
        <end position="403"/>
    </location>
</feature>
<evidence type="ECO:0000256" key="1">
    <source>
        <dbReference type="ARBA" id="ARBA00006562"/>
    </source>
</evidence>
<dbReference type="GeneID" id="578481"/>
<dbReference type="GO" id="GO:0004518">
    <property type="term" value="F:nuclease activity"/>
    <property type="evidence" value="ECO:0007669"/>
    <property type="project" value="UniProtKB-KW"/>
</dbReference>
<dbReference type="EnsemblMetazoa" id="XM_778645">
    <property type="protein sequence ID" value="XP_783738"/>
    <property type="gene ID" value="LOC578481"/>
</dbReference>
<proteinExistence type="inferred from homology"/>
<dbReference type="InterPro" id="IPR013961">
    <property type="entry name" value="RAI1"/>
</dbReference>
<keyword evidence="2" id="KW-0378">Hydrolase</keyword>
<accession>A0A7M7RCE6</accession>
<dbReference type="PANTHER" id="PTHR12395:SF9">
    <property type="entry name" value="DECAPPING AND EXORIBONUCLEASE PROTEIN"/>
    <property type="match status" value="1"/>
</dbReference>
<keyword evidence="2" id="KW-0547">Nucleotide-binding</keyword>
<protein>
    <recommendedName>
        <fullName evidence="2">Decapping nuclease</fullName>
        <ecNumber evidence="2">3.6.1.-</ecNumber>
    </recommendedName>
</protein>
<dbReference type="GO" id="GO:0005829">
    <property type="term" value="C:cytosol"/>
    <property type="evidence" value="ECO:0000318"/>
    <property type="project" value="GO_Central"/>
</dbReference>
<dbReference type="InterPro" id="IPR039039">
    <property type="entry name" value="RAI1-like_fam"/>
</dbReference>
<feature type="region of interest" description="Disordered" evidence="3">
    <location>
        <begin position="123"/>
        <end position="147"/>
    </location>
</feature>
<keyword evidence="6" id="KW-1185">Reference proteome</keyword>
<comment type="function">
    <text evidence="2">Decapping enzyme for NAD-capped RNAs: specifically hydrolyzes the nicotinamide adenine dinucleotide (NAD) cap from a subset of RNAs by removing the entire NAD moiety from the 5'-end of an NAD-capped RNA.</text>
</comment>
<dbReference type="InParanoid" id="A0A7M7RCE6"/>
<sequence>MKRHRSGDTFAAKRTKVAANFGKEEAPRNQGGLQMIRPFPIKPISRFNQKFPFFRQPTEVGHFSLDSKRGVHCDARLLKVYCPPADPRRTDFDLRKGYRDYIKRDDDVKERLNNITKWMQENKRLIAAPPTSTSERSEDQGNESTSRHCERINADFVMWRGHMTKFLCTPYEDREGWAMAVTLYRGTYYISEVETEENRARRKGMSDREQEMSYWGYKFEQYVTSDDERSQPDTTKPVDTHEAFCSVIRTRLDSHSLLYSGEVDCRIPNSKKKPPENYMELKTTRIWYKHNNERNFYRFKLLKVWAQSFLVGIPEVIVGFRDDEGIVSYLRSFQTMQMASSSQGMWDAAVCFNFANQLLTYIKEIVTIDNPKVVYMLKRAPGSSEVTCTLHAEGDEQFLSQEYIASFR</sequence>
<keyword evidence="2" id="KW-0539">Nucleus</keyword>
<dbReference type="KEGG" id="spu:578481"/>
<dbReference type="AlphaFoldDB" id="A0A7M7RCE6"/>
<evidence type="ECO:0000256" key="3">
    <source>
        <dbReference type="SAM" id="MobiDB-lite"/>
    </source>
</evidence>
<dbReference type="Proteomes" id="UP000007110">
    <property type="component" value="Unassembled WGS sequence"/>
</dbReference>
<dbReference type="GO" id="GO:0046872">
    <property type="term" value="F:metal ion binding"/>
    <property type="evidence" value="ECO:0007669"/>
    <property type="project" value="UniProtKB-KW"/>
</dbReference>
<name>A0A7M7RCE6_STRPU</name>
<comment type="similarity">
    <text evidence="1 2">Belongs to the DXO/Dom3Z family.</text>
</comment>
<dbReference type="GO" id="GO:0003723">
    <property type="term" value="F:RNA binding"/>
    <property type="evidence" value="ECO:0007669"/>
    <property type="project" value="UniProtKB-KW"/>
</dbReference>
<keyword evidence="2" id="KW-0694">RNA-binding</keyword>
<dbReference type="PANTHER" id="PTHR12395">
    <property type="entry name" value="DOM-3 RELATED"/>
    <property type="match status" value="1"/>
</dbReference>
<dbReference type="OMA" id="VVTWRGH"/>
<dbReference type="GO" id="GO:0005634">
    <property type="term" value="C:nucleus"/>
    <property type="evidence" value="ECO:0000318"/>
    <property type="project" value="GO_Central"/>
</dbReference>
<dbReference type="OrthoDB" id="5853397at2759"/>
<evidence type="ECO:0000259" key="4">
    <source>
        <dbReference type="Pfam" id="PF08652"/>
    </source>
</evidence>
<organism evidence="5 6">
    <name type="scientific">Strongylocentrotus purpuratus</name>
    <name type="common">Purple sea urchin</name>
    <dbReference type="NCBI Taxonomy" id="7668"/>
    <lineage>
        <taxon>Eukaryota</taxon>
        <taxon>Metazoa</taxon>
        <taxon>Echinodermata</taxon>
        <taxon>Eleutherozoa</taxon>
        <taxon>Echinozoa</taxon>
        <taxon>Echinoidea</taxon>
        <taxon>Euechinoidea</taxon>
        <taxon>Echinacea</taxon>
        <taxon>Camarodonta</taxon>
        <taxon>Echinidea</taxon>
        <taxon>Strongylocentrotidae</taxon>
        <taxon>Strongylocentrotus</taxon>
    </lineage>
</organism>
<reference evidence="5" key="2">
    <citation type="submission" date="2021-01" db="UniProtKB">
        <authorList>
            <consortium name="EnsemblMetazoa"/>
        </authorList>
    </citation>
    <scope>IDENTIFICATION</scope>
</reference>
<dbReference type="EC" id="3.6.1.-" evidence="2"/>
<comment type="cofactor">
    <cofactor evidence="2">
        <name>a divalent metal cation</name>
        <dbReference type="ChEBI" id="CHEBI:60240"/>
    </cofactor>
</comment>
<keyword evidence="2" id="KW-0479">Metal-binding</keyword>
<feature type="compositionally biased region" description="Basic and acidic residues" evidence="3">
    <location>
        <begin position="135"/>
        <end position="147"/>
    </location>
</feature>
<keyword evidence="2" id="KW-0540">Nuclease</keyword>
<dbReference type="GO" id="GO:0000166">
    <property type="term" value="F:nucleotide binding"/>
    <property type="evidence" value="ECO:0007669"/>
    <property type="project" value="UniProtKB-KW"/>
</dbReference>